<protein>
    <submittedName>
        <fullName evidence="3">Pilus assembly protein CpaE</fullName>
    </submittedName>
</protein>
<sequence>MTDSIHPHLESAQYAQIAPAPRISLQAFCETHELAQLIAEAAIDRRMEKAHVKVNMGGASAAVEAYRTSPTPNVIVLETSASRAELTEQLDALAEFCDAGTKVIVIGKLNDITLYRELIARGVSDYLVKPFGVMDFIAALSAQYQQDSDTPLGRVIAVTGCKGGVGASSLAHNVAWAISRDLDASTVIVDLDLPFGTAGLDFNQDPPQGVAEAVFAPDRLDANLVDRLLSKCSDKLSILAAPATVERCYDFQETAFDALLEILRATTPYVVLDVPHLWTAWSRRMLVSADEALLVAAPDLAGLRNAKSLLDTLRAARKNDPAPRLVLNGVGMPKRPEIAIADFSKAVEAEPLALVPFDAKLFGAASNNGQMIEELDEGEKTAQIFSDIARAVTGRAPIKRERKGFLEPLLAALKG</sequence>
<dbReference type="PANTHER" id="PTHR43384">
    <property type="entry name" value="SEPTUM SITE-DETERMINING PROTEIN MIND HOMOLOG, CHLOROPLASTIC-RELATED"/>
    <property type="match status" value="1"/>
</dbReference>
<gene>
    <name evidence="3" type="ORF">SAMN06265338_102372</name>
</gene>
<dbReference type="Proteomes" id="UP000198418">
    <property type="component" value="Unassembled WGS sequence"/>
</dbReference>
<dbReference type="RefSeq" id="WP_088519880.1">
    <property type="nucleotide sequence ID" value="NZ_FYDG01000002.1"/>
</dbReference>
<evidence type="ECO:0000313" key="3">
    <source>
        <dbReference type="EMBL" id="SNB66019.1"/>
    </source>
</evidence>
<dbReference type="PANTHER" id="PTHR43384:SF6">
    <property type="entry name" value="SEPTUM SITE-DETERMINING PROTEIN MIND HOMOLOG, CHLOROPLASTIC"/>
    <property type="match status" value="1"/>
</dbReference>
<keyword evidence="1" id="KW-0547">Nucleotide-binding</keyword>
<dbReference type="OrthoDB" id="9783172at2"/>
<name>A0A212R1Y6_RHOAC</name>
<evidence type="ECO:0000313" key="4">
    <source>
        <dbReference type="Proteomes" id="UP000198418"/>
    </source>
</evidence>
<dbReference type="GO" id="GO:0005829">
    <property type="term" value="C:cytosol"/>
    <property type="evidence" value="ECO:0007669"/>
    <property type="project" value="TreeGrafter"/>
</dbReference>
<dbReference type="InterPro" id="IPR011006">
    <property type="entry name" value="CheY-like_superfamily"/>
</dbReference>
<dbReference type="AlphaFoldDB" id="A0A212R1Y6"/>
<dbReference type="InterPro" id="IPR027417">
    <property type="entry name" value="P-loop_NTPase"/>
</dbReference>
<dbReference type="GO" id="GO:0009898">
    <property type="term" value="C:cytoplasmic side of plasma membrane"/>
    <property type="evidence" value="ECO:0007669"/>
    <property type="project" value="TreeGrafter"/>
</dbReference>
<evidence type="ECO:0000256" key="1">
    <source>
        <dbReference type="ARBA" id="ARBA00022741"/>
    </source>
</evidence>
<dbReference type="GO" id="GO:0005524">
    <property type="term" value="F:ATP binding"/>
    <property type="evidence" value="ECO:0007669"/>
    <property type="project" value="UniProtKB-KW"/>
</dbReference>
<dbReference type="InterPro" id="IPR050625">
    <property type="entry name" value="ParA/MinD_ATPase"/>
</dbReference>
<keyword evidence="2" id="KW-0067">ATP-binding</keyword>
<proteinExistence type="predicted"/>
<dbReference type="SUPFAM" id="SSF52540">
    <property type="entry name" value="P-loop containing nucleoside triphosphate hydrolases"/>
    <property type="match status" value="1"/>
</dbReference>
<dbReference type="GO" id="GO:0051782">
    <property type="term" value="P:negative regulation of cell division"/>
    <property type="evidence" value="ECO:0007669"/>
    <property type="project" value="TreeGrafter"/>
</dbReference>
<keyword evidence="4" id="KW-1185">Reference proteome</keyword>
<accession>A0A212R1Y6</accession>
<dbReference type="SUPFAM" id="SSF52172">
    <property type="entry name" value="CheY-like"/>
    <property type="match status" value="1"/>
</dbReference>
<dbReference type="Gene3D" id="3.40.50.2300">
    <property type="match status" value="1"/>
</dbReference>
<reference evidence="4" key="1">
    <citation type="submission" date="2017-06" db="EMBL/GenBank/DDBJ databases">
        <authorList>
            <person name="Varghese N."/>
            <person name="Submissions S."/>
        </authorList>
    </citation>
    <scope>NUCLEOTIDE SEQUENCE [LARGE SCALE GENOMIC DNA]</scope>
    <source>
        <strain evidence="4">DSM 137</strain>
    </source>
</reference>
<evidence type="ECO:0000256" key="2">
    <source>
        <dbReference type="ARBA" id="ARBA00022840"/>
    </source>
</evidence>
<dbReference type="InterPro" id="IPR017746">
    <property type="entry name" value="Cellulose_synthase_operon_BcsQ"/>
</dbReference>
<dbReference type="GO" id="GO:0016887">
    <property type="term" value="F:ATP hydrolysis activity"/>
    <property type="evidence" value="ECO:0007669"/>
    <property type="project" value="TreeGrafter"/>
</dbReference>
<organism evidence="3 4">
    <name type="scientific">Rhodoblastus acidophilus</name>
    <name type="common">Rhodopseudomonas acidophila</name>
    <dbReference type="NCBI Taxonomy" id="1074"/>
    <lineage>
        <taxon>Bacteria</taxon>
        <taxon>Pseudomonadati</taxon>
        <taxon>Pseudomonadota</taxon>
        <taxon>Alphaproteobacteria</taxon>
        <taxon>Hyphomicrobiales</taxon>
        <taxon>Rhodoblastaceae</taxon>
        <taxon>Rhodoblastus</taxon>
    </lineage>
</organism>
<dbReference type="Pfam" id="PF06564">
    <property type="entry name" value="CBP_BcsQ"/>
    <property type="match status" value="1"/>
</dbReference>
<dbReference type="EMBL" id="FYDG01000002">
    <property type="protein sequence ID" value="SNB66019.1"/>
    <property type="molecule type" value="Genomic_DNA"/>
</dbReference>
<dbReference type="Gene3D" id="3.40.50.300">
    <property type="entry name" value="P-loop containing nucleotide triphosphate hydrolases"/>
    <property type="match status" value="1"/>
</dbReference>